<organism evidence="1 2">
    <name type="scientific">Candidatus Desulfolinea nitratireducens</name>
    <dbReference type="NCBI Taxonomy" id="2841698"/>
    <lineage>
        <taxon>Bacteria</taxon>
        <taxon>Bacillati</taxon>
        <taxon>Chloroflexota</taxon>
        <taxon>Anaerolineae</taxon>
        <taxon>Anaerolineales</taxon>
        <taxon>Anaerolineales incertae sedis</taxon>
        <taxon>Candidatus Desulfolinea</taxon>
    </lineage>
</organism>
<keyword evidence="1" id="KW-0378">Hydrolase</keyword>
<proteinExistence type="predicted"/>
<dbReference type="PANTHER" id="PTHR43235">
    <property type="entry name" value="GLUTAMINE AMIDOTRANSFERASE PB2B2.05-RELATED"/>
    <property type="match status" value="1"/>
</dbReference>
<evidence type="ECO:0000313" key="2">
    <source>
        <dbReference type="Proteomes" id="UP000614469"/>
    </source>
</evidence>
<dbReference type="InterPro" id="IPR011697">
    <property type="entry name" value="Peptidase_C26"/>
</dbReference>
<comment type="caution">
    <text evidence="1">The sequence shown here is derived from an EMBL/GenBank/DDBJ whole genome shotgun (WGS) entry which is preliminary data.</text>
</comment>
<reference evidence="1 2" key="1">
    <citation type="submission" date="2020-08" db="EMBL/GenBank/DDBJ databases">
        <title>Bridging the membrane lipid divide: bacteria of the FCB group superphylum have the potential to synthesize archaeal ether lipids.</title>
        <authorList>
            <person name="Villanueva L."/>
            <person name="Von Meijenfeldt F.A.B."/>
            <person name="Westbye A.B."/>
            <person name="Yadav S."/>
            <person name="Hopmans E.C."/>
            <person name="Dutilh B.E."/>
            <person name="Sinninghe Damste J.S."/>
        </authorList>
    </citation>
    <scope>NUCLEOTIDE SEQUENCE [LARGE SCALE GENOMIC DNA]</scope>
    <source>
        <strain evidence="1">NIOZ-UU36</strain>
    </source>
</reference>
<dbReference type="InterPro" id="IPR044668">
    <property type="entry name" value="PuuD-like"/>
</dbReference>
<dbReference type="GO" id="GO:0006598">
    <property type="term" value="P:polyamine catabolic process"/>
    <property type="evidence" value="ECO:0007669"/>
    <property type="project" value="TreeGrafter"/>
</dbReference>
<dbReference type="Pfam" id="PF07722">
    <property type="entry name" value="Peptidase_C26"/>
    <property type="match status" value="1"/>
</dbReference>
<dbReference type="SUPFAM" id="SSF52317">
    <property type="entry name" value="Class I glutamine amidotransferase-like"/>
    <property type="match status" value="1"/>
</dbReference>
<protein>
    <submittedName>
        <fullName evidence="1">Gamma-glutamyl-gamma-aminobutyrate hydrolase family protein</fullName>
    </submittedName>
</protein>
<dbReference type="AlphaFoldDB" id="A0A8J6NJ15"/>
<evidence type="ECO:0000313" key="1">
    <source>
        <dbReference type="EMBL" id="MBC8334702.1"/>
    </source>
</evidence>
<dbReference type="CDD" id="cd01745">
    <property type="entry name" value="GATase1_2"/>
    <property type="match status" value="1"/>
</dbReference>
<dbReference type="InterPro" id="IPR029062">
    <property type="entry name" value="Class_I_gatase-like"/>
</dbReference>
<dbReference type="Gene3D" id="3.40.50.880">
    <property type="match status" value="1"/>
</dbReference>
<sequence>MKPIIAVTTYGRFEKDISTAWYKEHYSLPALYVDAVRRAGGIPLLLPPGEKYIAKVLARVDGVLVTGGADIYPTEYFGNSEHPELTELDAERDETELALIHYLVDESELPTLCICRGMQVLNVALGGTLHEHIADSLTEDIHRGEDGGWTTHSVIVLPASLPAKAMQTDLVSTYSGHHQAIKELAPDLRVSAIAPDGVIEAVEHSELPWIFGVQWHPEITAASDPTQQRLFDALVQEADRQS</sequence>
<name>A0A8J6NJ15_9CHLR</name>
<dbReference type="GO" id="GO:0005829">
    <property type="term" value="C:cytosol"/>
    <property type="evidence" value="ECO:0007669"/>
    <property type="project" value="TreeGrafter"/>
</dbReference>
<gene>
    <name evidence="1" type="ORF">H8E29_05515</name>
</gene>
<dbReference type="EMBL" id="JACNJN010000077">
    <property type="protein sequence ID" value="MBC8334702.1"/>
    <property type="molecule type" value="Genomic_DNA"/>
</dbReference>
<dbReference type="PROSITE" id="PS51273">
    <property type="entry name" value="GATASE_TYPE_1"/>
    <property type="match status" value="1"/>
</dbReference>
<accession>A0A8J6NJ15</accession>
<dbReference type="GO" id="GO:0033969">
    <property type="term" value="F:gamma-glutamyl-gamma-aminobutyrate hydrolase activity"/>
    <property type="evidence" value="ECO:0007669"/>
    <property type="project" value="TreeGrafter"/>
</dbReference>
<dbReference type="Proteomes" id="UP000614469">
    <property type="component" value="Unassembled WGS sequence"/>
</dbReference>
<dbReference type="PANTHER" id="PTHR43235:SF1">
    <property type="entry name" value="GLUTAMINE AMIDOTRANSFERASE PB2B2.05-RELATED"/>
    <property type="match status" value="1"/>
</dbReference>